<dbReference type="Proteomes" id="UP000002051">
    <property type="component" value="Chromosome 6"/>
</dbReference>
<reference evidence="2" key="3">
    <citation type="submission" date="2015-04" db="UniProtKB">
        <authorList>
            <consortium name="EnsemblPlants"/>
        </authorList>
    </citation>
    <scope>IDENTIFICATION</scope>
    <source>
        <strain evidence="2">cv. Jemalong A17</strain>
    </source>
</reference>
<dbReference type="EnsemblPlants" id="KEH26602">
    <property type="protein sequence ID" value="KEH26602"/>
    <property type="gene ID" value="MTR_6g465730"/>
</dbReference>
<evidence type="ECO:0000313" key="1">
    <source>
        <dbReference type="EMBL" id="KEH26602.1"/>
    </source>
</evidence>
<dbReference type="AlphaFoldDB" id="A0A072UAC8"/>
<dbReference type="PANTHER" id="PTHR33710:SF64">
    <property type="entry name" value="ENDONUCLEASE_EXONUCLEASE_PHOSPHATASE DOMAIN-CONTAINING PROTEIN"/>
    <property type="match status" value="1"/>
</dbReference>
<gene>
    <name evidence="1" type="ordered locus">MTR_6g465730</name>
</gene>
<evidence type="ECO:0000313" key="3">
    <source>
        <dbReference type="Proteomes" id="UP000002051"/>
    </source>
</evidence>
<name>A0A072UAC8_MEDTR</name>
<dbReference type="HOGENOM" id="CLU_1148708_0_0_1"/>
<dbReference type="PANTHER" id="PTHR33710">
    <property type="entry name" value="BNAC02G09200D PROTEIN"/>
    <property type="match status" value="1"/>
</dbReference>
<dbReference type="STRING" id="3880.A0A072UAC8"/>
<sequence length="242" mass="27662">MNHGTWNYELLKSKSGNGSVVTIPSQQDNDILSQPRRKKYDPSVLDLNGGGLGRWEKKREIQKLVRQRSPSVVPLVSSMVGYSYSPLVGVSRGILSLWDTDEVERGSRGSVDRVEDFSGFNQFIDDYSLINFPLCRCRYTSYRGDGASMSRLDHFLLSEDWIGVWPHCIQVALAQSISYHCSMMLTLDENNWGPRLTCMLNCWSDILGYKDFVMEKLLYFHIMGLGGFMLKEILKLIKRSLK</sequence>
<dbReference type="EMBL" id="CM001222">
    <property type="protein sequence ID" value="KEH26602.1"/>
    <property type="molecule type" value="Genomic_DNA"/>
</dbReference>
<dbReference type="InterPro" id="IPR036691">
    <property type="entry name" value="Endo/exonu/phosph_ase_sf"/>
</dbReference>
<accession>A0A072UAC8</accession>
<protein>
    <submittedName>
        <fullName evidence="1 2">Uncharacterized protein</fullName>
    </submittedName>
</protein>
<dbReference type="SUPFAM" id="SSF56219">
    <property type="entry name" value="DNase I-like"/>
    <property type="match status" value="1"/>
</dbReference>
<evidence type="ECO:0000313" key="2">
    <source>
        <dbReference type="EnsemblPlants" id="KEH26602"/>
    </source>
</evidence>
<reference evidence="1 3" key="1">
    <citation type="journal article" date="2011" name="Nature">
        <title>The Medicago genome provides insight into the evolution of rhizobial symbioses.</title>
        <authorList>
            <person name="Young N.D."/>
            <person name="Debelle F."/>
            <person name="Oldroyd G.E."/>
            <person name="Geurts R."/>
            <person name="Cannon S.B."/>
            <person name="Udvardi M.K."/>
            <person name="Benedito V.A."/>
            <person name="Mayer K.F."/>
            <person name="Gouzy J."/>
            <person name="Schoof H."/>
            <person name="Van de Peer Y."/>
            <person name="Proost S."/>
            <person name="Cook D.R."/>
            <person name="Meyers B.C."/>
            <person name="Spannagl M."/>
            <person name="Cheung F."/>
            <person name="De Mita S."/>
            <person name="Krishnakumar V."/>
            <person name="Gundlach H."/>
            <person name="Zhou S."/>
            <person name="Mudge J."/>
            <person name="Bharti A.K."/>
            <person name="Murray J.D."/>
            <person name="Naoumkina M.A."/>
            <person name="Rosen B."/>
            <person name="Silverstein K.A."/>
            <person name="Tang H."/>
            <person name="Rombauts S."/>
            <person name="Zhao P.X."/>
            <person name="Zhou P."/>
            <person name="Barbe V."/>
            <person name="Bardou P."/>
            <person name="Bechner M."/>
            <person name="Bellec A."/>
            <person name="Berger A."/>
            <person name="Berges H."/>
            <person name="Bidwell S."/>
            <person name="Bisseling T."/>
            <person name="Choisne N."/>
            <person name="Couloux A."/>
            <person name="Denny R."/>
            <person name="Deshpande S."/>
            <person name="Dai X."/>
            <person name="Doyle J.J."/>
            <person name="Dudez A.M."/>
            <person name="Farmer A.D."/>
            <person name="Fouteau S."/>
            <person name="Franken C."/>
            <person name="Gibelin C."/>
            <person name="Gish J."/>
            <person name="Goldstein S."/>
            <person name="Gonzalez A.J."/>
            <person name="Green P.J."/>
            <person name="Hallab A."/>
            <person name="Hartog M."/>
            <person name="Hua A."/>
            <person name="Humphray S.J."/>
            <person name="Jeong D.H."/>
            <person name="Jing Y."/>
            <person name="Jocker A."/>
            <person name="Kenton S.M."/>
            <person name="Kim D.J."/>
            <person name="Klee K."/>
            <person name="Lai H."/>
            <person name="Lang C."/>
            <person name="Lin S."/>
            <person name="Macmil S.L."/>
            <person name="Magdelenat G."/>
            <person name="Matthews L."/>
            <person name="McCorrison J."/>
            <person name="Monaghan E.L."/>
            <person name="Mun J.H."/>
            <person name="Najar F.Z."/>
            <person name="Nicholson C."/>
            <person name="Noirot C."/>
            <person name="O'Bleness M."/>
            <person name="Paule C.R."/>
            <person name="Poulain J."/>
            <person name="Prion F."/>
            <person name="Qin B."/>
            <person name="Qu C."/>
            <person name="Retzel E.F."/>
            <person name="Riddle C."/>
            <person name="Sallet E."/>
            <person name="Samain S."/>
            <person name="Samson N."/>
            <person name="Sanders I."/>
            <person name="Saurat O."/>
            <person name="Scarpelli C."/>
            <person name="Schiex T."/>
            <person name="Segurens B."/>
            <person name="Severin A.J."/>
            <person name="Sherrier D.J."/>
            <person name="Shi R."/>
            <person name="Sims S."/>
            <person name="Singer S.R."/>
            <person name="Sinharoy S."/>
            <person name="Sterck L."/>
            <person name="Viollet A."/>
            <person name="Wang B.B."/>
            <person name="Wang K."/>
            <person name="Wang M."/>
            <person name="Wang X."/>
            <person name="Warfsmann J."/>
            <person name="Weissenbach J."/>
            <person name="White D.D."/>
            <person name="White J.D."/>
            <person name="Wiley G.B."/>
            <person name="Wincker P."/>
            <person name="Xing Y."/>
            <person name="Yang L."/>
            <person name="Yao Z."/>
            <person name="Ying F."/>
            <person name="Zhai J."/>
            <person name="Zhou L."/>
            <person name="Zuber A."/>
            <person name="Denarie J."/>
            <person name="Dixon R.A."/>
            <person name="May G.D."/>
            <person name="Schwartz D.C."/>
            <person name="Rogers J."/>
            <person name="Quetier F."/>
            <person name="Town C.D."/>
            <person name="Roe B.A."/>
        </authorList>
    </citation>
    <scope>NUCLEOTIDE SEQUENCE [LARGE SCALE GENOMIC DNA]</scope>
    <source>
        <strain evidence="1">A17</strain>
        <strain evidence="2 3">cv. Jemalong A17</strain>
    </source>
</reference>
<reference evidence="1 3" key="2">
    <citation type="journal article" date="2014" name="BMC Genomics">
        <title>An improved genome release (version Mt4.0) for the model legume Medicago truncatula.</title>
        <authorList>
            <person name="Tang H."/>
            <person name="Krishnakumar V."/>
            <person name="Bidwell S."/>
            <person name="Rosen B."/>
            <person name="Chan A."/>
            <person name="Zhou S."/>
            <person name="Gentzbittel L."/>
            <person name="Childs K.L."/>
            <person name="Yandell M."/>
            <person name="Gundlach H."/>
            <person name="Mayer K.F."/>
            <person name="Schwartz D.C."/>
            <person name="Town C.D."/>
        </authorList>
    </citation>
    <scope>GENOME REANNOTATION</scope>
    <source>
        <strain evidence="1">A17</strain>
        <strain evidence="2 3">cv. Jemalong A17</strain>
    </source>
</reference>
<organism evidence="1 3">
    <name type="scientific">Medicago truncatula</name>
    <name type="common">Barrel medic</name>
    <name type="synonym">Medicago tribuloides</name>
    <dbReference type="NCBI Taxonomy" id="3880"/>
    <lineage>
        <taxon>Eukaryota</taxon>
        <taxon>Viridiplantae</taxon>
        <taxon>Streptophyta</taxon>
        <taxon>Embryophyta</taxon>
        <taxon>Tracheophyta</taxon>
        <taxon>Spermatophyta</taxon>
        <taxon>Magnoliopsida</taxon>
        <taxon>eudicotyledons</taxon>
        <taxon>Gunneridae</taxon>
        <taxon>Pentapetalae</taxon>
        <taxon>rosids</taxon>
        <taxon>fabids</taxon>
        <taxon>Fabales</taxon>
        <taxon>Fabaceae</taxon>
        <taxon>Papilionoideae</taxon>
        <taxon>50 kb inversion clade</taxon>
        <taxon>NPAAA clade</taxon>
        <taxon>Hologalegina</taxon>
        <taxon>IRL clade</taxon>
        <taxon>Trifolieae</taxon>
        <taxon>Medicago</taxon>
    </lineage>
</organism>
<keyword evidence="3" id="KW-1185">Reference proteome</keyword>
<proteinExistence type="predicted"/>